<protein>
    <submittedName>
        <fullName evidence="2">Uncharacterized protein</fullName>
    </submittedName>
</protein>
<name>A0AAV6U3V1_9ARAC</name>
<keyword evidence="3" id="KW-1185">Reference proteome</keyword>
<gene>
    <name evidence="2" type="ORF">JTE90_015680</name>
</gene>
<evidence type="ECO:0000256" key="1">
    <source>
        <dbReference type="SAM" id="Phobius"/>
    </source>
</evidence>
<keyword evidence="1" id="KW-0812">Transmembrane</keyword>
<accession>A0AAV6U3V1</accession>
<keyword evidence="1" id="KW-0472">Membrane</keyword>
<dbReference type="AlphaFoldDB" id="A0AAV6U3V1"/>
<dbReference type="EMBL" id="JAFNEN010000706">
    <property type="protein sequence ID" value="KAG8178269.1"/>
    <property type="molecule type" value="Genomic_DNA"/>
</dbReference>
<evidence type="ECO:0000313" key="2">
    <source>
        <dbReference type="EMBL" id="KAG8178269.1"/>
    </source>
</evidence>
<proteinExistence type="predicted"/>
<evidence type="ECO:0000313" key="3">
    <source>
        <dbReference type="Proteomes" id="UP000827092"/>
    </source>
</evidence>
<comment type="caution">
    <text evidence="2">The sequence shown here is derived from an EMBL/GenBank/DDBJ whole genome shotgun (WGS) entry which is preliminary data.</text>
</comment>
<feature type="transmembrane region" description="Helical" evidence="1">
    <location>
        <begin position="50"/>
        <end position="73"/>
    </location>
</feature>
<dbReference type="Proteomes" id="UP000827092">
    <property type="component" value="Unassembled WGS sequence"/>
</dbReference>
<keyword evidence="1" id="KW-1133">Transmembrane helix</keyword>
<sequence length="182" mass="20372">MCCWLFESVIIRKEKTEKWLLNGTNVEPTAPNPSNNFPVTYPFSPLDNEWWLWVIMISFACTVITVMLLCLICRKPYKTAVVRLSEDLPLHYAGTVLAPEGIIHPDVSFYTQVQPCSGATAVPSPPCSVRPDTGRLHTPCKPLQPAYQPTQLLAITTVRLPYLTTTDHLALPPGYVSMRDSK</sequence>
<reference evidence="2 3" key="1">
    <citation type="journal article" date="2022" name="Nat. Ecol. Evol.">
        <title>A masculinizing supergene underlies an exaggerated male reproductive morph in a spider.</title>
        <authorList>
            <person name="Hendrickx F."/>
            <person name="De Corte Z."/>
            <person name="Sonet G."/>
            <person name="Van Belleghem S.M."/>
            <person name="Kostlbacher S."/>
            <person name="Vangestel C."/>
        </authorList>
    </citation>
    <scope>NUCLEOTIDE SEQUENCE [LARGE SCALE GENOMIC DNA]</scope>
    <source>
        <strain evidence="2">W744_W776</strain>
    </source>
</reference>
<organism evidence="2 3">
    <name type="scientific">Oedothorax gibbosus</name>
    <dbReference type="NCBI Taxonomy" id="931172"/>
    <lineage>
        <taxon>Eukaryota</taxon>
        <taxon>Metazoa</taxon>
        <taxon>Ecdysozoa</taxon>
        <taxon>Arthropoda</taxon>
        <taxon>Chelicerata</taxon>
        <taxon>Arachnida</taxon>
        <taxon>Araneae</taxon>
        <taxon>Araneomorphae</taxon>
        <taxon>Entelegynae</taxon>
        <taxon>Araneoidea</taxon>
        <taxon>Linyphiidae</taxon>
        <taxon>Erigoninae</taxon>
        <taxon>Oedothorax</taxon>
    </lineage>
</organism>